<dbReference type="OrthoDB" id="65590at2759"/>
<protein>
    <recommendedName>
        <fullName evidence="3">Adenylate kinase</fullName>
    </recommendedName>
</protein>
<gene>
    <name evidence="1" type="ORF">PV09_00925</name>
</gene>
<dbReference type="PANTHER" id="PTHR37816:SF1">
    <property type="entry name" value="TOXIN"/>
    <property type="match status" value="1"/>
</dbReference>
<dbReference type="SUPFAM" id="SSF52540">
    <property type="entry name" value="P-loop containing nucleoside triphosphate hydrolases"/>
    <property type="match status" value="1"/>
</dbReference>
<evidence type="ECO:0008006" key="3">
    <source>
        <dbReference type="Google" id="ProtNLM"/>
    </source>
</evidence>
<proteinExistence type="predicted"/>
<accession>A0A0D1Z7X3</accession>
<name>A0A0D1Z7X3_9PEZI</name>
<evidence type="ECO:0000313" key="2">
    <source>
        <dbReference type="Proteomes" id="UP000053259"/>
    </source>
</evidence>
<dbReference type="Gene3D" id="3.40.50.300">
    <property type="entry name" value="P-loop containing nucleotide triphosphate hydrolases"/>
    <property type="match status" value="1"/>
</dbReference>
<dbReference type="HOGENOM" id="CLU_092618_1_1_1"/>
<dbReference type="InParanoid" id="A0A0D1Z7X3"/>
<dbReference type="VEuPathDB" id="FungiDB:PV09_00925"/>
<dbReference type="InterPro" id="IPR027417">
    <property type="entry name" value="P-loop_NTPase"/>
</dbReference>
<reference evidence="1 2" key="1">
    <citation type="submission" date="2015-01" db="EMBL/GenBank/DDBJ databases">
        <title>The Genome Sequence of Ochroconis gallopava CBS43764.</title>
        <authorList>
            <consortium name="The Broad Institute Genomics Platform"/>
            <person name="Cuomo C."/>
            <person name="de Hoog S."/>
            <person name="Gorbushina A."/>
            <person name="Stielow B."/>
            <person name="Teixiera M."/>
            <person name="Abouelleil A."/>
            <person name="Chapman S.B."/>
            <person name="Priest M."/>
            <person name="Young S.K."/>
            <person name="Wortman J."/>
            <person name="Nusbaum C."/>
            <person name="Birren B."/>
        </authorList>
    </citation>
    <scope>NUCLEOTIDE SEQUENCE [LARGE SCALE GENOMIC DNA]</scope>
    <source>
        <strain evidence="1 2">CBS 43764</strain>
    </source>
</reference>
<organism evidence="1 2">
    <name type="scientific">Verruconis gallopava</name>
    <dbReference type="NCBI Taxonomy" id="253628"/>
    <lineage>
        <taxon>Eukaryota</taxon>
        <taxon>Fungi</taxon>
        <taxon>Dikarya</taxon>
        <taxon>Ascomycota</taxon>
        <taxon>Pezizomycotina</taxon>
        <taxon>Dothideomycetes</taxon>
        <taxon>Pleosporomycetidae</taxon>
        <taxon>Venturiales</taxon>
        <taxon>Sympoventuriaceae</taxon>
        <taxon>Verruconis</taxon>
    </lineage>
</organism>
<evidence type="ECO:0000313" key="1">
    <source>
        <dbReference type="EMBL" id="KIW09032.1"/>
    </source>
</evidence>
<dbReference type="GeneID" id="27308898"/>
<dbReference type="Proteomes" id="UP000053259">
    <property type="component" value="Unassembled WGS sequence"/>
</dbReference>
<dbReference type="PANTHER" id="PTHR37816">
    <property type="entry name" value="YALI0E33011P"/>
    <property type="match status" value="1"/>
</dbReference>
<dbReference type="RefSeq" id="XP_016218901.1">
    <property type="nucleotide sequence ID" value="XM_016353748.1"/>
</dbReference>
<keyword evidence="2" id="KW-1185">Reference proteome</keyword>
<sequence>MEDGHRLTARRILVLGKSGSGKSTLSRELSSILGIKHVEIDAIFWRPNWQQTPKGVMQTILDRELDPAGEWIADGNFRAFADITWRRAELIVWLDYPVVPVLWRLLLRSAWRIWTRQQVCGENYENGWGILWPSHEHNVLLACLYQRRNHAREYPRMIKEYGEDKVMVFQDERTCQAWVEKVRQRGQEQQQEQPS</sequence>
<dbReference type="EMBL" id="KN847530">
    <property type="protein sequence ID" value="KIW09032.1"/>
    <property type="molecule type" value="Genomic_DNA"/>
</dbReference>
<dbReference type="AlphaFoldDB" id="A0A0D1Z7X3"/>
<dbReference type="InterPro" id="IPR052922">
    <property type="entry name" value="Cytidylate_Kinase-2"/>
</dbReference>